<gene>
    <name evidence="1" type="ORF">HII31_04280</name>
</gene>
<name>A0A8H6RMB7_9PEZI</name>
<evidence type="ECO:0000313" key="1">
    <source>
        <dbReference type="EMBL" id="KAF7194475.1"/>
    </source>
</evidence>
<evidence type="ECO:0000313" key="2">
    <source>
        <dbReference type="Proteomes" id="UP000660729"/>
    </source>
</evidence>
<comment type="caution">
    <text evidence="1">The sequence shown here is derived from an EMBL/GenBank/DDBJ whole genome shotgun (WGS) entry which is preliminary data.</text>
</comment>
<reference evidence="1" key="1">
    <citation type="submission" date="2020-04" db="EMBL/GenBank/DDBJ databases">
        <title>Draft genome resource of the tomato pathogen Pseudocercospora fuligena.</title>
        <authorList>
            <person name="Zaccaron A."/>
        </authorList>
    </citation>
    <scope>NUCLEOTIDE SEQUENCE</scope>
    <source>
        <strain evidence="1">PF001</strain>
    </source>
</reference>
<dbReference type="OrthoDB" id="3649689at2759"/>
<protein>
    <submittedName>
        <fullName evidence="1">Uncharacterized protein</fullName>
    </submittedName>
</protein>
<accession>A0A8H6RMB7</accession>
<dbReference type="InterPro" id="IPR038883">
    <property type="entry name" value="AN11006-like"/>
</dbReference>
<dbReference type="Proteomes" id="UP000660729">
    <property type="component" value="Unassembled WGS sequence"/>
</dbReference>
<proteinExistence type="predicted"/>
<keyword evidence="2" id="KW-1185">Reference proteome</keyword>
<dbReference type="PANTHER" id="PTHR42085">
    <property type="entry name" value="F-BOX DOMAIN-CONTAINING PROTEIN"/>
    <property type="match status" value="1"/>
</dbReference>
<dbReference type="EMBL" id="JABCIY010000061">
    <property type="protein sequence ID" value="KAF7194475.1"/>
    <property type="molecule type" value="Genomic_DNA"/>
</dbReference>
<organism evidence="1 2">
    <name type="scientific">Pseudocercospora fuligena</name>
    <dbReference type="NCBI Taxonomy" id="685502"/>
    <lineage>
        <taxon>Eukaryota</taxon>
        <taxon>Fungi</taxon>
        <taxon>Dikarya</taxon>
        <taxon>Ascomycota</taxon>
        <taxon>Pezizomycotina</taxon>
        <taxon>Dothideomycetes</taxon>
        <taxon>Dothideomycetidae</taxon>
        <taxon>Mycosphaerellales</taxon>
        <taxon>Mycosphaerellaceae</taxon>
        <taxon>Pseudocercospora</taxon>
    </lineage>
</organism>
<dbReference type="AlphaFoldDB" id="A0A8H6RMB7"/>
<sequence>MAPTNSGTNYARFSRRQCFAFIRRRGGTIPPGKEGKKLNPRSVLRQMDRDARFRFMDLPPEMRNEIYTYLLSRSPKEGRKAFLDILCVSKQVHKEAVGILHAESVFSITAELQKNANGEQCRVYSKGHKRLASMTVLYGEEMNLVRSRKRLDMLRNIEKIQLRAYFCLEAGTFDFDWTSFAAFVDLLNTYVPKLKTLEVTTRNHFGPYWLNTVETPWSSALKPFSKLPAAVTLDIQGLEDNEYDEVWEEINAA</sequence>
<dbReference type="PANTHER" id="PTHR42085:SF2">
    <property type="entry name" value="F-BOX DOMAIN-CONTAINING PROTEIN"/>
    <property type="match status" value="1"/>
</dbReference>